<protein>
    <submittedName>
        <fullName evidence="1">Alpha/beta hydrolase</fullName>
    </submittedName>
</protein>
<organism evidence="1 2">
    <name type="scientific">Streptomyces smyrnaeus</name>
    <dbReference type="NCBI Taxonomy" id="1387713"/>
    <lineage>
        <taxon>Bacteria</taxon>
        <taxon>Bacillati</taxon>
        <taxon>Actinomycetota</taxon>
        <taxon>Actinomycetes</taxon>
        <taxon>Kitasatosporales</taxon>
        <taxon>Streptomycetaceae</taxon>
        <taxon>Streptomyces</taxon>
    </lineage>
</organism>
<keyword evidence="1" id="KW-0378">Hydrolase</keyword>
<gene>
    <name evidence="1" type="ORF">JW613_32500</name>
</gene>
<evidence type="ECO:0000313" key="2">
    <source>
        <dbReference type="Proteomes" id="UP000721954"/>
    </source>
</evidence>
<evidence type="ECO:0000313" key="1">
    <source>
        <dbReference type="EMBL" id="MBO8202962.1"/>
    </source>
</evidence>
<name>A0ABS3Y5L9_9ACTN</name>
<proteinExistence type="predicted"/>
<dbReference type="Gene3D" id="3.40.50.1820">
    <property type="entry name" value="alpha/beta hydrolase"/>
    <property type="match status" value="1"/>
</dbReference>
<dbReference type="Proteomes" id="UP000721954">
    <property type="component" value="Unassembled WGS sequence"/>
</dbReference>
<dbReference type="RefSeq" id="WP_209214447.1">
    <property type="nucleotide sequence ID" value="NZ_JAFFZM010000031.1"/>
</dbReference>
<accession>A0ABS3Y5L9</accession>
<comment type="caution">
    <text evidence="1">The sequence shown here is derived from an EMBL/GenBank/DDBJ whole genome shotgun (WGS) entry which is preliminary data.</text>
</comment>
<dbReference type="GO" id="GO:0016787">
    <property type="term" value="F:hydrolase activity"/>
    <property type="evidence" value="ECO:0007669"/>
    <property type="project" value="UniProtKB-KW"/>
</dbReference>
<dbReference type="InterPro" id="IPR029058">
    <property type="entry name" value="AB_hydrolase_fold"/>
</dbReference>
<reference evidence="1 2" key="1">
    <citation type="submission" date="2021-02" db="EMBL/GenBank/DDBJ databases">
        <title>Streptomyces spirodelae sp. nov., isolated from duckweed.</title>
        <authorList>
            <person name="Saimee Y."/>
            <person name="Duangmal K."/>
        </authorList>
    </citation>
    <scope>NUCLEOTIDE SEQUENCE [LARGE SCALE GENOMIC DNA]</scope>
    <source>
        <strain evidence="1 2">DSM 42105</strain>
    </source>
</reference>
<sequence>MAQRALPERETRLGRPRGAVGRAPHAVVLVLPGGGTAGAGRRGTELVAAASAVPLARRLGRASSDDDPLVTHIVHYRHGARVRNGGAAGGGAAGGGASRTADCAADAEWAVEEVVRRYGDVPVCLVGADIGGVAALRAAGHQAVASVVALGPLLSAADESVGDAVGAGPAAGGEEPVQQLRGRHVLIVHGTNDTRCDPELSFRLAERAKKLNAEVCRFEVHTDGHGLRGYAAEVAALTQDFVLGTLCGGDLCRPLTDALAAPPPLGLRMPLASGFGKNLR</sequence>
<dbReference type="SUPFAM" id="SSF53474">
    <property type="entry name" value="alpha/beta-Hydrolases"/>
    <property type="match status" value="1"/>
</dbReference>
<dbReference type="GeneID" id="96263339"/>
<keyword evidence="2" id="KW-1185">Reference proteome</keyword>
<dbReference type="EMBL" id="JAFFZM010000031">
    <property type="protein sequence ID" value="MBO8202962.1"/>
    <property type="molecule type" value="Genomic_DNA"/>
</dbReference>